<dbReference type="FunFam" id="2.60.40.1930:FF:000001">
    <property type="entry name" value="CD109 isoform 3"/>
    <property type="match status" value="1"/>
</dbReference>
<evidence type="ECO:0000313" key="11">
    <source>
        <dbReference type="Proteomes" id="UP000694397"/>
    </source>
</evidence>
<evidence type="ECO:0000256" key="4">
    <source>
        <dbReference type="ARBA" id="ARBA00022900"/>
    </source>
</evidence>
<reference evidence="10" key="3">
    <citation type="submission" date="2025-09" db="UniProtKB">
        <authorList>
            <consortium name="Ensembl"/>
        </authorList>
    </citation>
    <scope>IDENTIFICATION</scope>
</reference>
<dbReference type="Pfam" id="PF07678">
    <property type="entry name" value="TED_complement"/>
    <property type="match status" value="1"/>
</dbReference>
<keyword evidence="3" id="KW-0732">Signal</keyword>
<protein>
    <recommendedName>
        <fullName evidence="12">Alpha-2-macroglobulin-like</fullName>
    </recommendedName>
</protein>
<dbReference type="InterPro" id="IPR047565">
    <property type="entry name" value="Alpha-macroglob_thiol-ester_cl"/>
</dbReference>
<evidence type="ECO:0000313" key="10">
    <source>
        <dbReference type="Ensembl" id="ENSSFOP00015019345.2"/>
    </source>
</evidence>
<keyword evidence="2" id="KW-0646">Protease inhibitor</keyword>
<dbReference type="SUPFAM" id="SSF48239">
    <property type="entry name" value="Terpenoid cyclases/Protein prenyltransferases"/>
    <property type="match status" value="1"/>
</dbReference>
<reference evidence="10" key="2">
    <citation type="submission" date="2025-08" db="UniProtKB">
        <authorList>
            <consortium name="Ensembl"/>
        </authorList>
    </citation>
    <scope>IDENTIFICATION</scope>
</reference>
<dbReference type="InterPro" id="IPR041813">
    <property type="entry name" value="A2M_TED"/>
</dbReference>
<dbReference type="Pfam" id="PF17791">
    <property type="entry name" value="MG3"/>
    <property type="match status" value="1"/>
</dbReference>
<keyword evidence="6" id="KW-0325">Glycoprotein</keyword>
<feature type="domain" description="Alpha-2-macroglobulin bait region" evidence="7">
    <location>
        <begin position="393"/>
        <end position="522"/>
    </location>
</feature>
<proteinExistence type="inferred from homology"/>
<dbReference type="Pfam" id="PF01835">
    <property type="entry name" value="MG2"/>
    <property type="match status" value="1"/>
</dbReference>
<sequence length="1306" mass="144934">MDQEECYHTLDVTKLALAITTFSRAFLVMFPAVIPSGSQARLCAHILYPNETLRLRVFLDSESKTLLTKTTKKALFNCFVFQAPNVKQASVQTIKVRVQGAALLLEEQRKVMFEPVLPLTFIQTDKPVYKPGQTVNFRIVTMNTNLVPVNQLVRSCMVSLKQDVNNNRLNQWTNITSTNMLLQLSYPLTTESPVGAYRIVLPVGMRNTEQTFAVKEYVLPRFDVKVNVPSEVNAVEYTYGQPVPGKAELELCRNPYPWMKRINYHTRCLTESVQVRNGHTRDRLTEMFLHGFVILCEDFGKLYSLKTGFSFQIKFVDYKSSPVAAQKIYLYEGFWEPLKLLKNLTTDQYGIANFSVNFTGQSSSKIQLRAAIYQDGMHTLSPFQPQTAPFSYLTIQSKELPLPCSKVVQIGVWYMLVEEKSPSNRPKLFYILSRGAIVSHGSIILTPNMAPVVQVLVYIVLPSRNVISASMAFPTEKCFQHKVALNFLPHTAVPGEKGKMNLQAKPGALCALTVVDRSVLLLDPGKRLNADKVGGFLFRPAGYHSLVFPCLPPPYTIGHHSVNHFKLSRKLANFCKMLPLLGLLVLNLGFGMFPDFVRYSARAPSPAEAEDLPMPTVRTYFPETWIWDLVQVGQFGSVQLPVTVPDTITTWEADAFCLASTGLSLAPPTELRVFKPFFLDIILPYSIIRGEQFKLTATVFNYLAECIMMTAAPSSAYKLIPCTDCQYSSCLCASETKTFQWSLVASALGAVNVSVSAEAVRSQQLCDKKSVTVPERGRIDSVSRVLLVKAEGVEKTDSYSWLLCPNGGKAEEQVDLQLPATVVKGSTRASVVVLGDIMGQAIRNLDNFLAMPYGCGEQNLAVLASDVYIMQYLQSIQQLDPVLEKATFYLQSGYQRQLNYRNSNGSFSTFPGEEGNNWLTAFVIKTFTKAQTFIYIDPKIIKEAQSWLLTTQKEDGCFRTSGKLYHSSMKGGVEGDVTLTAYIAAALMESNISVSTPCYSIILACLRSDISYLTSTYTSALLAYTFTLAGDEQKRTQLMAHLYSLASTEGDLLYWSQSASEAKGSITVETTSYVLLAVLSTSLLSSANLGHAAKIVHWLVKQQNAYGGFASTQDTVVALQALALYSTMVKNPEGSSTVTVQSASGQLQVFTVNLGNQLLYQERLLQDVKGHYSIVVQGTRCVSVQVFHYNIPTPTMESSLHIITNVSSDCRGALTLNIKVQYNGSQEMTNMVLLDIKLLSGFGLDPSSLKQVGSAMVEQVVEQDDHILVYLREVKIRLTQFSVLGLKPAVIKMYDYYQPGKGSSPA</sequence>
<dbReference type="Gene3D" id="2.60.40.1930">
    <property type="match status" value="2"/>
</dbReference>
<evidence type="ECO:0000256" key="3">
    <source>
        <dbReference type="ARBA" id="ARBA00022729"/>
    </source>
</evidence>
<dbReference type="Gene3D" id="6.20.50.160">
    <property type="match status" value="1"/>
</dbReference>
<evidence type="ECO:0000256" key="1">
    <source>
        <dbReference type="ARBA" id="ARBA00010952"/>
    </source>
</evidence>
<evidence type="ECO:0000256" key="6">
    <source>
        <dbReference type="ARBA" id="ARBA00023180"/>
    </source>
</evidence>
<dbReference type="SMART" id="SM01360">
    <property type="entry name" value="A2M"/>
    <property type="match status" value="1"/>
</dbReference>
<gene>
    <name evidence="10" type="primary">LOC108940931</name>
</gene>
<dbReference type="Gene3D" id="2.60.40.10">
    <property type="entry name" value="Immunoglobulins"/>
    <property type="match status" value="1"/>
</dbReference>
<name>A0A8C9RSC9_SCLFO</name>
<dbReference type="Ensembl" id="ENSSFOT00015019570.2">
    <property type="protein sequence ID" value="ENSSFOP00015019345.2"/>
    <property type="gene ID" value="ENSSFOG00015011765.2"/>
</dbReference>
<dbReference type="CDD" id="cd02897">
    <property type="entry name" value="A2M_2"/>
    <property type="match status" value="1"/>
</dbReference>
<evidence type="ECO:0000256" key="5">
    <source>
        <dbReference type="ARBA" id="ARBA00023157"/>
    </source>
</evidence>
<dbReference type="SUPFAM" id="SSF81296">
    <property type="entry name" value="E set domains"/>
    <property type="match status" value="1"/>
</dbReference>
<dbReference type="SMART" id="SM01419">
    <property type="entry name" value="Thiol-ester_cl"/>
    <property type="match status" value="1"/>
</dbReference>
<reference evidence="10 11" key="1">
    <citation type="submission" date="2019-04" db="EMBL/GenBank/DDBJ databases">
        <authorList>
            <consortium name="Wellcome Sanger Institute Data Sharing"/>
        </authorList>
    </citation>
    <scope>NUCLEOTIDE SEQUENCE [LARGE SCALE GENOMIC DNA]</scope>
</reference>
<dbReference type="Pfam" id="PF07703">
    <property type="entry name" value="A2M_BRD"/>
    <property type="match status" value="1"/>
</dbReference>
<dbReference type="InterPro" id="IPR036595">
    <property type="entry name" value="A-macroglobulin_rcpt-bd_sf"/>
</dbReference>
<feature type="domain" description="Alpha-2-macroglobulin" evidence="8">
    <location>
        <begin position="624"/>
        <end position="713"/>
    </location>
</feature>
<evidence type="ECO:0000256" key="2">
    <source>
        <dbReference type="ARBA" id="ARBA00022690"/>
    </source>
</evidence>
<dbReference type="InterPro" id="IPR019742">
    <property type="entry name" value="MacrogloblnA2_CS"/>
</dbReference>
<dbReference type="InterPro" id="IPR001599">
    <property type="entry name" value="Macroglobln_a2"/>
</dbReference>
<dbReference type="Gene3D" id="2.60.120.1540">
    <property type="match status" value="1"/>
</dbReference>
<evidence type="ECO:0000259" key="8">
    <source>
        <dbReference type="SMART" id="SM01360"/>
    </source>
</evidence>
<dbReference type="GO" id="GO:0007399">
    <property type="term" value="P:nervous system development"/>
    <property type="evidence" value="ECO:0007669"/>
    <property type="project" value="UniProtKB-ARBA"/>
</dbReference>
<dbReference type="SMART" id="SM01361">
    <property type="entry name" value="A2M_recep"/>
    <property type="match status" value="1"/>
</dbReference>
<dbReference type="InterPro" id="IPR002890">
    <property type="entry name" value="MG2"/>
</dbReference>
<dbReference type="GeneTree" id="ENSGT00940000162996"/>
<dbReference type="FunFam" id="1.50.10.20:FF:000001">
    <property type="entry name" value="CD109 isoform 1"/>
    <property type="match status" value="1"/>
</dbReference>
<dbReference type="InterPro" id="IPR011625">
    <property type="entry name" value="A2M_N_BRD"/>
</dbReference>
<dbReference type="SUPFAM" id="SSF49410">
    <property type="entry name" value="Alpha-macroglobulin receptor domain"/>
    <property type="match status" value="1"/>
</dbReference>
<dbReference type="InterPro" id="IPR014756">
    <property type="entry name" value="Ig_E-set"/>
</dbReference>
<dbReference type="InterPro" id="IPR009048">
    <property type="entry name" value="A-macroglobulin_rcpt-bd"/>
</dbReference>
<dbReference type="InterPro" id="IPR050473">
    <property type="entry name" value="A2M/Complement_sys"/>
</dbReference>
<dbReference type="Gene3D" id="2.60.40.690">
    <property type="entry name" value="Alpha-macroglobulin, receptor-binding domain"/>
    <property type="match status" value="1"/>
</dbReference>
<keyword evidence="11" id="KW-1185">Reference proteome</keyword>
<dbReference type="Pfam" id="PF00207">
    <property type="entry name" value="A2M"/>
    <property type="match status" value="1"/>
</dbReference>
<dbReference type="PROSITE" id="PS00477">
    <property type="entry name" value="ALPHA_2_MACROGLOBULIN"/>
    <property type="match status" value="1"/>
</dbReference>
<accession>A0A8C9RSC9</accession>
<comment type="similarity">
    <text evidence="1">Belongs to the protease inhibitor I39 (alpha-2-macroglobulin) family.</text>
</comment>
<keyword evidence="5" id="KW-1015">Disulfide bond</keyword>
<dbReference type="InterPro" id="IPR041555">
    <property type="entry name" value="MG3"/>
</dbReference>
<dbReference type="OrthoDB" id="9998011at2759"/>
<dbReference type="GO" id="GO:0004867">
    <property type="term" value="F:serine-type endopeptidase inhibitor activity"/>
    <property type="evidence" value="ECO:0007669"/>
    <property type="project" value="UniProtKB-KW"/>
</dbReference>
<dbReference type="InterPro" id="IPR013783">
    <property type="entry name" value="Ig-like_fold"/>
</dbReference>
<keyword evidence="4" id="KW-0722">Serine protease inhibitor</keyword>
<dbReference type="Proteomes" id="UP000694397">
    <property type="component" value="Chromosome 11"/>
</dbReference>
<dbReference type="Gene3D" id="1.50.10.20">
    <property type="match status" value="1"/>
</dbReference>
<dbReference type="InterPro" id="IPR011626">
    <property type="entry name" value="Alpha-macroglobulin_TED"/>
</dbReference>
<evidence type="ECO:0008006" key="12">
    <source>
        <dbReference type="Google" id="ProtNLM"/>
    </source>
</evidence>
<dbReference type="PANTHER" id="PTHR11412:SF150">
    <property type="entry name" value="ALPHA-2-MACROGLOBULIN-RELATED"/>
    <property type="match status" value="1"/>
</dbReference>
<evidence type="ECO:0000259" key="7">
    <source>
        <dbReference type="SMART" id="SM01359"/>
    </source>
</evidence>
<organism evidence="10 11">
    <name type="scientific">Scleropages formosus</name>
    <name type="common">Asian bonytongue</name>
    <name type="synonym">Osteoglossum formosum</name>
    <dbReference type="NCBI Taxonomy" id="113540"/>
    <lineage>
        <taxon>Eukaryota</taxon>
        <taxon>Metazoa</taxon>
        <taxon>Chordata</taxon>
        <taxon>Craniata</taxon>
        <taxon>Vertebrata</taxon>
        <taxon>Euteleostomi</taxon>
        <taxon>Actinopterygii</taxon>
        <taxon>Neopterygii</taxon>
        <taxon>Teleostei</taxon>
        <taxon>Osteoglossocephala</taxon>
        <taxon>Osteoglossomorpha</taxon>
        <taxon>Osteoglossiformes</taxon>
        <taxon>Osteoglossidae</taxon>
        <taxon>Scleropages</taxon>
    </lineage>
</organism>
<dbReference type="GO" id="GO:0005615">
    <property type="term" value="C:extracellular space"/>
    <property type="evidence" value="ECO:0007669"/>
    <property type="project" value="InterPro"/>
</dbReference>
<dbReference type="InterPro" id="IPR008930">
    <property type="entry name" value="Terpenoid_cyclase/PrenylTrfase"/>
</dbReference>
<dbReference type="Gene3D" id="2.20.130.20">
    <property type="match status" value="1"/>
</dbReference>
<evidence type="ECO:0000259" key="9">
    <source>
        <dbReference type="SMART" id="SM01361"/>
    </source>
</evidence>
<dbReference type="Pfam" id="PF07677">
    <property type="entry name" value="A2M_recep"/>
    <property type="match status" value="1"/>
</dbReference>
<dbReference type="PANTHER" id="PTHR11412">
    <property type="entry name" value="MACROGLOBULIN / COMPLEMENT"/>
    <property type="match status" value="1"/>
</dbReference>
<feature type="domain" description="Alpha-macroglobulin receptor-binding" evidence="9">
    <location>
        <begin position="1229"/>
        <end position="1305"/>
    </location>
</feature>
<dbReference type="SMART" id="SM01359">
    <property type="entry name" value="A2M_N_2"/>
    <property type="match status" value="1"/>
</dbReference>